<evidence type="ECO:0000313" key="2">
    <source>
        <dbReference type="Proteomes" id="UP000827974"/>
    </source>
</evidence>
<organism evidence="1 2">
    <name type="scientific">Erwinia phage pEa_SNUABM_2</name>
    <dbReference type="NCBI Taxonomy" id="2869547"/>
    <lineage>
        <taxon>Viruses</taxon>
        <taxon>Duplodnaviria</taxon>
        <taxon>Heunggongvirae</taxon>
        <taxon>Uroviricota</taxon>
        <taxon>Caudoviricetes</taxon>
        <taxon>Alexandravirus</taxon>
        <taxon>Alexandravirus SNUABM2</taxon>
    </lineage>
</organism>
<dbReference type="EMBL" id="MZ443786">
    <property type="protein sequence ID" value="QZE59312.1"/>
    <property type="molecule type" value="Genomic_DNA"/>
</dbReference>
<proteinExistence type="predicted"/>
<sequence>MLHEMYAIEYANNIPTRIHIFKPEADPQQSDYRALVSMGAFDKRMGLICARNITAKRFWLKRKFEWEQLVESDRRMMRLRHSPIWINLPKQIHEDLWSFYRAVGWNYKSKRFI</sequence>
<dbReference type="Proteomes" id="UP000827974">
    <property type="component" value="Segment"/>
</dbReference>
<accession>A0AAE7XPR6</accession>
<keyword evidence="2" id="KW-1185">Reference proteome</keyword>
<gene>
    <name evidence="1" type="ORF">pEaSNUABM2_00068</name>
</gene>
<protein>
    <submittedName>
        <fullName evidence="1">Uncharacterized protein</fullName>
    </submittedName>
</protein>
<reference evidence="1 2" key="1">
    <citation type="submission" date="2021-06" db="EMBL/GenBank/DDBJ databases">
        <title>Complete genome sequence of Erwinia phage pEa_SNUABM_2.</title>
        <authorList>
            <person name="Kim S.G."/>
            <person name="Park S.C."/>
        </authorList>
    </citation>
    <scope>NUCLEOTIDE SEQUENCE [LARGE SCALE GENOMIC DNA]</scope>
</reference>
<name>A0AAE7XPR6_9CAUD</name>
<evidence type="ECO:0000313" key="1">
    <source>
        <dbReference type="EMBL" id="QZE59312.1"/>
    </source>
</evidence>